<evidence type="ECO:0000313" key="3">
    <source>
        <dbReference type="Proteomes" id="UP000823405"/>
    </source>
</evidence>
<accession>A0A9P6RLM5</accession>
<feature type="compositionally biased region" description="Basic and acidic residues" evidence="1">
    <location>
        <begin position="7"/>
        <end position="16"/>
    </location>
</feature>
<feature type="compositionally biased region" description="Polar residues" evidence="1">
    <location>
        <begin position="863"/>
        <end position="872"/>
    </location>
</feature>
<gene>
    <name evidence="2" type="ORF">BGZ97_011413</name>
</gene>
<evidence type="ECO:0000256" key="1">
    <source>
        <dbReference type="SAM" id="MobiDB-lite"/>
    </source>
</evidence>
<keyword evidence="3" id="KW-1185">Reference proteome</keyword>
<feature type="compositionally biased region" description="Basic and acidic residues" evidence="1">
    <location>
        <begin position="903"/>
        <end position="929"/>
    </location>
</feature>
<dbReference type="Proteomes" id="UP000823405">
    <property type="component" value="Unassembled WGS sequence"/>
</dbReference>
<dbReference type="EMBL" id="JAAAIN010000064">
    <property type="protein sequence ID" value="KAG0321415.1"/>
    <property type="molecule type" value="Genomic_DNA"/>
</dbReference>
<dbReference type="Gene3D" id="3.80.10.10">
    <property type="entry name" value="Ribonuclease Inhibitor"/>
    <property type="match status" value="1"/>
</dbReference>
<feature type="compositionally biased region" description="Acidic residues" evidence="1">
    <location>
        <begin position="686"/>
        <end position="701"/>
    </location>
</feature>
<reference evidence="2" key="1">
    <citation type="journal article" date="2020" name="Fungal Divers.">
        <title>Resolving the Mortierellaceae phylogeny through synthesis of multi-gene phylogenetics and phylogenomics.</title>
        <authorList>
            <person name="Vandepol N."/>
            <person name="Liber J."/>
            <person name="Desiro A."/>
            <person name="Na H."/>
            <person name="Kennedy M."/>
            <person name="Barry K."/>
            <person name="Grigoriev I.V."/>
            <person name="Miller A.N."/>
            <person name="O'Donnell K."/>
            <person name="Stajich J.E."/>
            <person name="Bonito G."/>
        </authorList>
    </citation>
    <scope>NUCLEOTIDE SEQUENCE</scope>
    <source>
        <strain evidence="2">NVP60</strain>
    </source>
</reference>
<feature type="compositionally biased region" description="Low complexity" evidence="1">
    <location>
        <begin position="755"/>
        <end position="768"/>
    </location>
</feature>
<feature type="region of interest" description="Disordered" evidence="1">
    <location>
        <begin position="285"/>
        <end position="304"/>
    </location>
</feature>
<protein>
    <submittedName>
        <fullName evidence="2">Uncharacterized protein</fullName>
    </submittedName>
</protein>
<organism evidence="2 3">
    <name type="scientific">Linnemannia gamsii</name>
    <dbReference type="NCBI Taxonomy" id="64522"/>
    <lineage>
        <taxon>Eukaryota</taxon>
        <taxon>Fungi</taxon>
        <taxon>Fungi incertae sedis</taxon>
        <taxon>Mucoromycota</taxon>
        <taxon>Mortierellomycotina</taxon>
        <taxon>Mortierellomycetes</taxon>
        <taxon>Mortierellales</taxon>
        <taxon>Mortierellaceae</taxon>
        <taxon>Linnemannia</taxon>
    </lineage>
</organism>
<feature type="compositionally biased region" description="Acidic residues" evidence="1">
    <location>
        <begin position="708"/>
        <end position="719"/>
    </location>
</feature>
<feature type="region of interest" description="Disordered" evidence="1">
    <location>
        <begin position="1"/>
        <end position="66"/>
    </location>
</feature>
<name>A0A9P6RLM5_9FUNG</name>
<dbReference type="InterPro" id="IPR032675">
    <property type="entry name" value="LRR_dom_sf"/>
</dbReference>
<feature type="compositionally biased region" description="Low complexity" evidence="1">
    <location>
        <begin position="38"/>
        <end position="54"/>
    </location>
</feature>
<evidence type="ECO:0000313" key="2">
    <source>
        <dbReference type="EMBL" id="KAG0321415.1"/>
    </source>
</evidence>
<feature type="compositionally biased region" description="Polar residues" evidence="1">
    <location>
        <begin position="55"/>
        <end position="66"/>
    </location>
</feature>
<sequence length="929" mass="103847">MLASLESDSRDTDETIRQLYAQEANIRSGTRATRSGLSPSSTSPSSSSRTTPFSATFQGSSTTAISDSNVSANANKASNKGSMKKKASDETIACSITFHNSERARARVNLFEKIPTEVLCVILGWVVEPIGEKMSATDDGDGLRIGNPLLYWHLNPDRTLLRLVCRTWNQTIVAMAREIHVKLGSDESMVKLLEAEERRQEQNERRRLIKQTAVPIQGFYRLSLPGHATGTTTASTSGSSSSICQGGQVLKRTNPWSFPPSVSSLSVEGNLSRSSDLKEDVTLSSTYSGLSPRPGGGSFDVTTKPPQYRMKDAQFGTMLDHWLRAASPEGLAKFSISSSADFGLNGLLSLPRTLTTLRINRCPRINGGVLQLGFQRLSNLTSLTLCSELFFTDETFLIALKSLSRLTHFVYVYPCDAVQPVWRDLFRYCSSCELYHRRITTKTYSRTLLMPELPDQIQDFTFEMDEPKFQESRIETFEQNRHGLDRKDIRYAVTLWKASDSTVAQSLTTPWCGFDLAQDEVRSWWPANLTRLDLSKAVVTGSTFDVPSQLQELVIAYPLEPNEFMVTGGTLSGLSVEEKQWYPESLSTLEIRGVPYHVSCVIHDESESKVKSWMSYINKMLKTVPLQLEHLTISSFQVPEAESMSTMTERVQKSLKTWKVRLLCPQRPRQAVFSVLQLYAPFTYVDDESDEEEDEEAEEDIATLSSGEDSDSDSSMDDMESFLRRGELAADRLLRRRQQAQRQTRSTVGQTRPLGQSTSHQGSQGSLSAAEEYDVTPVMLRQAIKDLKVLESLEVYVNYQHYRLCHANWKGNLSLSEPPVIVASPTLHGNNTVEEEEKDGDHLGQNEAHPRKKLKSILKRPTGTASGVSTPAGSPVDRKGKGRAHDDRKGKGRVVDFSPLQPEDMREFMETDRKDKGKSIKRGRDGNDD</sequence>
<feature type="region of interest" description="Disordered" evidence="1">
    <location>
        <begin position="736"/>
        <end position="770"/>
    </location>
</feature>
<feature type="region of interest" description="Disordered" evidence="1">
    <location>
        <begin position="686"/>
        <end position="719"/>
    </location>
</feature>
<feature type="region of interest" description="Disordered" evidence="1">
    <location>
        <begin position="831"/>
        <end position="929"/>
    </location>
</feature>
<dbReference type="SUPFAM" id="SSF52047">
    <property type="entry name" value="RNI-like"/>
    <property type="match status" value="1"/>
</dbReference>
<dbReference type="AlphaFoldDB" id="A0A9P6RLM5"/>
<dbReference type="OrthoDB" id="2438061at2759"/>
<feature type="compositionally biased region" description="Basic and acidic residues" evidence="1">
    <location>
        <begin position="876"/>
        <end position="889"/>
    </location>
</feature>
<comment type="caution">
    <text evidence="2">The sequence shown here is derived from an EMBL/GenBank/DDBJ whole genome shotgun (WGS) entry which is preliminary data.</text>
</comment>
<feature type="compositionally biased region" description="Polar residues" evidence="1">
    <location>
        <begin position="25"/>
        <end position="37"/>
    </location>
</feature>
<proteinExistence type="predicted"/>